<dbReference type="GO" id="GO:0004190">
    <property type="term" value="F:aspartic-type endopeptidase activity"/>
    <property type="evidence" value="ECO:0007669"/>
    <property type="project" value="UniProtKB-KW"/>
</dbReference>
<name>A0A162MMM0_9HYPO</name>
<dbReference type="OrthoDB" id="771136at2759"/>
<reference evidence="14 15" key="1">
    <citation type="journal article" date="2016" name="Genome Biol. Evol.">
        <title>Divergent and convergent evolution of fungal pathogenicity.</title>
        <authorList>
            <person name="Shang Y."/>
            <person name="Xiao G."/>
            <person name="Zheng P."/>
            <person name="Cen K."/>
            <person name="Zhan S."/>
            <person name="Wang C."/>
        </authorList>
    </citation>
    <scope>NUCLEOTIDE SEQUENCE [LARGE SCALE GENOMIC DNA]</scope>
    <source>
        <strain evidence="14 15">RCEF 264</strain>
    </source>
</reference>
<evidence type="ECO:0000256" key="1">
    <source>
        <dbReference type="ARBA" id="ARBA00007447"/>
    </source>
</evidence>
<dbReference type="InterPro" id="IPR001969">
    <property type="entry name" value="Aspartic_peptidase_AS"/>
</dbReference>
<feature type="disulfide bond" evidence="9">
    <location>
        <begin position="324"/>
        <end position="371"/>
    </location>
</feature>
<dbReference type="EMBL" id="AZHD01000004">
    <property type="protein sequence ID" value="OAA64180.1"/>
    <property type="molecule type" value="Genomic_DNA"/>
</dbReference>
<protein>
    <recommendedName>
        <fullName evidence="7">Probable aspartic-type endopeptidase OPSB</fullName>
    </recommendedName>
    <alternativeName>
        <fullName evidence="6">Probable aspartic-type endopeptidase opsB</fullName>
    </alternativeName>
</protein>
<evidence type="ECO:0000256" key="5">
    <source>
        <dbReference type="ARBA" id="ARBA00022801"/>
    </source>
</evidence>
<feature type="active site" evidence="8">
    <location>
        <position position="289"/>
    </location>
</feature>
<dbReference type="PROSITE" id="PS51767">
    <property type="entry name" value="PEPTIDASE_A1"/>
    <property type="match status" value="1"/>
</dbReference>
<feature type="signal peptide" evidence="12">
    <location>
        <begin position="1"/>
        <end position="20"/>
    </location>
</feature>
<keyword evidence="11" id="KW-1133">Transmembrane helix</keyword>
<evidence type="ECO:0000256" key="10">
    <source>
        <dbReference type="RuleBase" id="RU000454"/>
    </source>
</evidence>
<comment type="caution">
    <text evidence="14">The sequence shown here is derived from an EMBL/GenBank/DDBJ whole genome shotgun (WGS) entry which is preliminary data.</text>
</comment>
<keyword evidence="11" id="KW-0472">Membrane</keyword>
<feature type="domain" description="Peptidase A1" evidence="13">
    <location>
        <begin position="70"/>
        <end position="407"/>
    </location>
</feature>
<dbReference type="CDD" id="cd05474">
    <property type="entry name" value="SAP_like"/>
    <property type="match status" value="1"/>
</dbReference>
<dbReference type="STRING" id="1081102.A0A162MMM0"/>
<evidence type="ECO:0000256" key="2">
    <source>
        <dbReference type="ARBA" id="ARBA00022670"/>
    </source>
</evidence>
<feature type="transmembrane region" description="Helical" evidence="11">
    <location>
        <begin position="464"/>
        <end position="483"/>
    </location>
</feature>
<evidence type="ECO:0000256" key="3">
    <source>
        <dbReference type="ARBA" id="ARBA00022729"/>
    </source>
</evidence>
<evidence type="ECO:0000259" key="13">
    <source>
        <dbReference type="PROSITE" id="PS51767"/>
    </source>
</evidence>
<dbReference type="InterPro" id="IPR033876">
    <property type="entry name" value="SAP-like"/>
</dbReference>
<evidence type="ECO:0000313" key="14">
    <source>
        <dbReference type="EMBL" id="OAA64180.1"/>
    </source>
</evidence>
<keyword evidence="3 12" id="KW-0732">Signal</keyword>
<evidence type="ECO:0000256" key="4">
    <source>
        <dbReference type="ARBA" id="ARBA00022750"/>
    </source>
</evidence>
<keyword evidence="9" id="KW-1015">Disulfide bond</keyword>
<dbReference type="PRINTS" id="PR00792">
    <property type="entry name" value="PEPSIN"/>
</dbReference>
<dbReference type="Pfam" id="PF00026">
    <property type="entry name" value="Asp"/>
    <property type="match status" value="1"/>
</dbReference>
<comment type="similarity">
    <text evidence="1 10">Belongs to the peptidase A1 family.</text>
</comment>
<dbReference type="PANTHER" id="PTHR47966">
    <property type="entry name" value="BETA-SITE APP-CLEAVING ENZYME, ISOFORM A-RELATED"/>
    <property type="match status" value="1"/>
</dbReference>
<dbReference type="AlphaFoldDB" id="A0A162MMM0"/>
<dbReference type="InterPro" id="IPR033121">
    <property type="entry name" value="PEPTIDASE_A1"/>
</dbReference>
<feature type="chain" id="PRO_5007837453" description="Probable aspartic-type endopeptidase OPSB" evidence="12">
    <location>
        <begin position="21"/>
        <end position="484"/>
    </location>
</feature>
<dbReference type="FunFam" id="2.40.70.10:FF:000011">
    <property type="entry name" value="Aspartic protease"/>
    <property type="match status" value="1"/>
</dbReference>
<keyword evidence="11" id="KW-0812">Transmembrane</keyword>
<organism evidence="14 15">
    <name type="scientific">Niveomyces insectorum RCEF 264</name>
    <dbReference type="NCBI Taxonomy" id="1081102"/>
    <lineage>
        <taxon>Eukaryota</taxon>
        <taxon>Fungi</taxon>
        <taxon>Dikarya</taxon>
        <taxon>Ascomycota</taxon>
        <taxon>Pezizomycotina</taxon>
        <taxon>Sordariomycetes</taxon>
        <taxon>Hypocreomycetidae</taxon>
        <taxon>Hypocreales</taxon>
        <taxon>Cordycipitaceae</taxon>
        <taxon>Niveomyces</taxon>
    </lineage>
</organism>
<keyword evidence="5 10" id="KW-0378">Hydrolase</keyword>
<dbReference type="Proteomes" id="UP000076874">
    <property type="component" value="Unassembled WGS sequence"/>
</dbReference>
<evidence type="ECO:0000256" key="6">
    <source>
        <dbReference type="ARBA" id="ARBA00067536"/>
    </source>
</evidence>
<accession>A0A162MMM0</accession>
<evidence type="ECO:0000256" key="8">
    <source>
        <dbReference type="PIRSR" id="PIRSR601461-1"/>
    </source>
</evidence>
<dbReference type="InterPro" id="IPR001461">
    <property type="entry name" value="Aspartic_peptidase_A1"/>
</dbReference>
<keyword evidence="4 10" id="KW-0064">Aspartyl protease</keyword>
<evidence type="ECO:0000256" key="7">
    <source>
        <dbReference type="ARBA" id="ARBA00068059"/>
    </source>
</evidence>
<evidence type="ECO:0000256" key="11">
    <source>
        <dbReference type="SAM" id="Phobius"/>
    </source>
</evidence>
<dbReference type="SUPFAM" id="SSF50630">
    <property type="entry name" value="Acid proteases"/>
    <property type="match status" value="1"/>
</dbReference>
<dbReference type="InterPro" id="IPR021109">
    <property type="entry name" value="Peptidase_aspartic_dom_sf"/>
</dbReference>
<evidence type="ECO:0000256" key="12">
    <source>
        <dbReference type="SAM" id="SignalP"/>
    </source>
</evidence>
<dbReference type="Gene3D" id="2.40.70.10">
    <property type="entry name" value="Acid Proteases"/>
    <property type="match status" value="2"/>
</dbReference>
<dbReference type="PANTHER" id="PTHR47966:SF65">
    <property type="entry name" value="ASPARTIC-TYPE ENDOPEPTIDASE"/>
    <property type="match status" value="1"/>
</dbReference>
<dbReference type="GO" id="GO:0006508">
    <property type="term" value="P:proteolysis"/>
    <property type="evidence" value="ECO:0007669"/>
    <property type="project" value="UniProtKB-KW"/>
</dbReference>
<feature type="active site" evidence="8">
    <location>
        <position position="88"/>
    </location>
</feature>
<keyword evidence="15" id="KW-1185">Reference proteome</keyword>
<proteinExistence type="inferred from homology"/>
<evidence type="ECO:0000256" key="9">
    <source>
        <dbReference type="PIRSR" id="PIRSR601461-2"/>
    </source>
</evidence>
<dbReference type="PROSITE" id="PS00141">
    <property type="entry name" value="ASP_PROTEASE"/>
    <property type="match status" value="1"/>
</dbReference>
<keyword evidence="2 10" id="KW-0645">Protease</keyword>
<gene>
    <name evidence="14" type="ORF">SPI_02827</name>
</gene>
<evidence type="ECO:0000313" key="15">
    <source>
        <dbReference type="Proteomes" id="UP000076874"/>
    </source>
</evidence>
<sequence>MKSTTLLALLASSLIPFSEGLALHKRTDGPPRVVGMATERRRISNPVQRDRLRRRTSAVAASLDNEETLYFVNATLGTPPQSLRLHLDTGSSDLWVNTPGSALCTAPSRPCAFAGAYTANASSTYSYVGSYFNISYVDGSGASGDYATDTFTIGQSGSSTSTDTTLRKLQFGIGYSSSSSQGILGIGYAVNEVQVGRAGLTPYPNLPAQMLADGVVQSNSYSLWLNDLDANTGSILFGGVDTAQYSGQLHTLPIQRQAGVFSEFLITLTGLQLGGDTIGKDMALAVLLDSGSSLTYLPDALVQAIYNQVGANYDASEGAAYVPCSLANRADASLSFAFSGPTITVGVDELVLDLVTANGRRPTFRNGQPACLFGIAPAGGGTNVLGDTFLRSAYVVYDLGNNQISLAQTVFNTSASNVLEIGTGTTGVPDATLVANSVAATSGLTVLRGGSNGAAAMGAPGASAAAALIALVSSTAAGLALLLI</sequence>